<reference evidence="2 3" key="1">
    <citation type="submission" date="2022-01" db="EMBL/GenBank/DDBJ databases">
        <authorList>
            <person name="Xiong W."/>
            <person name="Schranz E."/>
        </authorList>
    </citation>
    <scope>NUCLEOTIDE SEQUENCE [LARGE SCALE GENOMIC DNA]</scope>
</reference>
<gene>
    <name evidence="2" type="ORF">LVIROSA_LOCUS25330</name>
</gene>
<organism evidence="2 3">
    <name type="scientific">Lactuca virosa</name>
    <dbReference type="NCBI Taxonomy" id="75947"/>
    <lineage>
        <taxon>Eukaryota</taxon>
        <taxon>Viridiplantae</taxon>
        <taxon>Streptophyta</taxon>
        <taxon>Embryophyta</taxon>
        <taxon>Tracheophyta</taxon>
        <taxon>Spermatophyta</taxon>
        <taxon>Magnoliopsida</taxon>
        <taxon>eudicotyledons</taxon>
        <taxon>Gunneridae</taxon>
        <taxon>Pentapetalae</taxon>
        <taxon>asterids</taxon>
        <taxon>campanulids</taxon>
        <taxon>Asterales</taxon>
        <taxon>Asteraceae</taxon>
        <taxon>Cichorioideae</taxon>
        <taxon>Cichorieae</taxon>
        <taxon>Lactucinae</taxon>
        <taxon>Lactuca</taxon>
    </lineage>
</organism>
<keyword evidence="3" id="KW-1185">Reference proteome</keyword>
<evidence type="ECO:0000256" key="1">
    <source>
        <dbReference type="SAM" id="MobiDB-lite"/>
    </source>
</evidence>
<name>A0AAU9NMM1_9ASTR</name>
<comment type="caution">
    <text evidence="2">The sequence shown here is derived from an EMBL/GenBank/DDBJ whole genome shotgun (WGS) entry which is preliminary data.</text>
</comment>
<evidence type="ECO:0000313" key="2">
    <source>
        <dbReference type="EMBL" id="CAH1439109.1"/>
    </source>
</evidence>
<accession>A0AAU9NMM1</accession>
<protein>
    <submittedName>
        <fullName evidence="2">Uncharacterized protein</fullName>
    </submittedName>
</protein>
<evidence type="ECO:0000313" key="3">
    <source>
        <dbReference type="Proteomes" id="UP001157418"/>
    </source>
</evidence>
<sequence length="161" mass="18233">MFGLKNSDPPDPDRQRLYEEDLDAEPGAVRRGRKVVYKDYSPYCGDKPPRLKEKIENQINRNLAERKYLESKNSNEGSKYVLRAGVREIIKSGYGKENADPNLIKSELEAMDNAINGGKNFEFQNPSQSVEANKTINDLVKERGFVLLKVTSDMVEGFNSS</sequence>
<dbReference type="AlphaFoldDB" id="A0AAU9NMM1"/>
<dbReference type="EMBL" id="CAKMRJ010004445">
    <property type="protein sequence ID" value="CAH1439109.1"/>
    <property type="molecule type" value="Genomic_DNA"/>
</dbReference>
<dbReference type="Proteomes" id="UP001157418">
    <property type="component" value="Unassembled WGS sequence"/>
</dbReference>
<feature type="region of interest" description="Disordered" evidence="1">
    <location>
        <begin position="1"/>
        <end position="25"/>
    </location>
</feature>
<proteinExistence type="predicted"/>